<feature type="active site" description="Nucleophile" evidence="4">
    <location>
        <position position="11"/>
    </location>
</feature>
<dbReference type="AlphaFoldDB" id="A0A069D2P9"/>
<dbReference type="InterPro" id="IPR017867">
    <property type="entry name" value="Tyr_phospatase_low_mol_wt"/>
</dbReference>
<keyword evidence="2" id="KW-0378">Hydrolase</keyword>
<proteinExistence type="inferred from homology"/>
<dbReference type="PANTHER" id="PTHR47439:SF1">
    <property type="entry name" value="ACID PHOSPHATASE"/>
    <property type="match status" value="1"/>
</dbReference>
<comment type="similarity">
    <text evidence="1">Belongs to the low molecular weight phosphotyrosine protein phosphatase family.</text>
</comment>
<comment type="caution">
    <text evidence="6">The sequence shown here is derived from an EMBL/GenBank/DDBJ whole genome shotgun (WGS) entry which is preliminary data.</text>
</comment>
<evidence type="ECO:0000313" key="6">
    <source>
        <dbReference type="EMBL" id="GAK37173.1"/>
    </source>
</evidence>
<dbReference type="Proteomes" id="UP000027601">
    <property type="component" value="Unassembled WGS sequence"/>
</dbReference>
<reference evidence="6 7" key="1">
    <citation type="journal article" date="2015" name="Microbes Environ.">
        <title>Distribution and evolution of nitrogen fixation genes in the phylum bacteroidetes.</title>
        <authorList>
            <person name="Inoue J."/>
            <person name="Oshima K."/>
            <person name="Suda W."/>
            <person name="Sakamoto M."/>
            <person name="Iino T."/>
            <person name="Noda S."/>
            <person name="Hongoh Y."/>
            <person name="Hattori M."/>
            <person name="Ohkuma M."/>
        </authorList>
    </citation>
    <scope>NUCLEOTIDE SEQUENCE [LARGE SCALE GENOMIC DNA]</scope>
    <source>
        <strain evidence="6 7">JCM 15093</strain>
    </source>
</reference>
<dbReference type="SMART" id="SM00226">
    <property type="entry name" value="LMWPc"/>
    <property type="match status" value="1"/>
</dbReference>
<dbReference type="GO" id="GO:0004725">
    <property type="term" value="F:protein tyrosine phosphatase activity"/>
    <property type="evidence" value="ECO:0007669"/>
    <property type="project" value="InterPro"/>
</dbReference>
<keyword evidence="3" id="KW-0904">Protein phosphatase</keyword>
<name>A0A069D2P9_9BACE</name>
<dbReference type="CDD" id="cd16343">
    <property type="entry name" value="LMWPTP"/>
    <property type="match status" value="1"/>
</dbReference>
<protein>
    <submittedName>
        <fullName evidence="6">Low molecular weight protein tyrosine phosphatase</fullName>
    </submittedName>
</protein>
<feature type="active site" description="Proton donor" evidence="4">
    <location>
        <position position="128"/>
    </location>
</feature>
<evidence type="ECO:0000313" key="7">
    <source>
        <dbReference type="Proteomes" id="UP000027601"/>
    </source>
</evidence>
<accession>A0A069D2P9</accession>
<evidence type="ECO:0000256" key="1">
    <source>
        <dbReference type="ARBA" id="ARBA00011063"/>
    </source>
</evidence>
<dbReference type="Pfam" id="PF01451">
    <property type="entry name" value="LMWPc"/>
    <property type="match status" value="1"/>
</dbReference>
<dbReference type="eggNOG" id="COG0394">
    <property type="taxonomic scope" value="Bacteria"/>
</dbReference>
<feature type="active site" evidence="4">
    <location>
        <position position="17"/>
    </location>
</feature>
<evidence type="ECO:0000256" key="4">
    <source>
        <dbReference type="PIRSR" id="PIRSR617867-1"/>
    </source>
</evidence>
<evidence type="ECO:0000259" key="5">
    <source>
        <dbReference type="SMART" id="SM00226"/>
    </source>
</evidence>
<gene>
    <name evidence="6" type="ORF">JCM15093_2397</name>
</gene>
<keyword evidence="7" id="KW-1185">Reference proteome</keyword>
<dbReference type="InterPro" id="IPR036196">
    <property type="entry name" value="Ptyr_pPase_sf"/>
</dbReference>
<dbReference type="Gene3D" id="3.40.50.2300">
    <property type="match status" value="1"/>
</dbReference>
<sequence length="159" mass="18133">MFMKKKILFVCLGNICRSPAAEGVMRHLIEERGLNDLFEIDSAGILSYHQGELPDSRMRAHAARRGYNLIHRSRPVKTDDFEVFDLIIGMDDRNIDDLRERAPSLEACDKIHRMIDFCTRMQADHVPDPYYGGAQGFEYVLDILEDACDGLLTSLTPDN</sequence>
<organism evidence="6 7">
    <name type="scientific">Bacteroides graminisolvens DSM 19988 = JCM 15093</name>
    <dbReference type="NCBI Taxonomy" id="1121097"/>
    <lineage>
        <taxon>Bacteria</taxon>
        <taxon>Pseudomonadati</taxon>
        <taxon>Bacteroidota</taxon>
        <taxon>Bacteroidia</taxon>
        <taxon>Bacteroidales</taxon>
        <taxon>Bacteroidaceae</taxon>
        <taxon>Bacteroides</taxon>
    </lineage>
</organism>
<dbReference type="EMBL" id="BAJS01000015">
    <property type="protein sequence ID" value="GAK37173.1"/>
    <property type="molecule type" value="Genomic_DNA"/>
</dbReference>
<dbReference type="SUPFAM" id="SSF52788">
    <property type="entry name" value="Phosphotyrosine protein phosphatases I"/>
    <property type="match status" value="1"/>
</dbReference>
<evidence type="ECO:0000256" key="2">
    <source>
        <dbReference type="ARBA" id="ARBA00022801"/>
    </source>
</evidence>
<evidence type="ECO:0000256" key="3">
    <source>
        <dbReference type="ARBA" id="ARBA00022912"/>
    </source>
</evidence>
<dbReference type="FunFam" id="3.40.50.2300:FF:000113">
    <property type="entry name" value="Low molecular weight protein-tyrosine-phosphatase"/>
    <property type="match status" value="1"/>
</dbReference>
<dbReference type="PANTHER" id="PTHR47439">
    <property type="entry name" value="LOW MOLECULAR WEIGHT PHOSPHOTYROSINE PROTEIN PHOSPHATASE-RELATED"/>
    <property type="match status" value="1"/>
</dbReference>
<feature type="domain" description="Phosphotyrosine protein phosphatase I" evidence="5">
    <location>
        <begin position="5"/>
        <end position="154"/>
    </location>
</feature>
<dbReference type="InterPro" id="IPR023485">
    <property type="entry name" value="Ptyr_pPase"/>
</dbReference>
<dbReference type="STRING" id="1121097.GCA_000428125_02560"/>
<dbReference type="PRINTS" id="PR00719">
    <property type="entry name" value="LMWPTPASE"/>
</dbReference>
<dbReference type="InterPro" id="IPR052995">
    <property type="entry name" value="LMW-PTP"/>
</dbReference>